<feature type="compositionally biased region" description="Low complexity" evidence="1">
    <location>
        <begin position="307"/>
        <end position="317"/>
    </location>
</feature>
<feature type="compositionally biased region" description="Basic and acidic residues" evidence="1">
    <location>
        <begin position="1"/>
        <end position="13"/>
    </location>
</feature>
<feature type="compositionally biased region" description="Low complexity" evidence="1">
    <location>
        <begin position="35"/>
        <end position="49"/>
    </location>
</feature>
<feature type="compositionally biased region" description="Basic and acidic residues" evidence="1">
    <location>
        <begin position="199"/>
        <end position="210"/>
    </location>
</feature>
<feature type="region of interest" description="Disordered" evidence="1">
    <location>
        <begin position="270"/>
        <end position="341"/>
    </location>
</feature>
<reference evidence="2 3" key="1">
    <citation type="submission" date="2023-09" db="EMBL/GenBank/DDBJ databases">
        <title>Pangenome analysis of Batrachochytrium dendrobatidis and related Chytrids.</title>
        <authorList>
            <person name="Yacoub M.N."/>
            <person name="Stajich J.E."/>
            <person name="James T.Y."/>
        </authorList>
    </citation>
    <scope>NUCLEOTIDE SEQUENCE [LARGE SCALE GENOMIC DNA]</scope>
    <source>
        <strain evidence="2 3">JEL0888</strain>
    </source>
</reference>
<comment type="caution">
    <text evidence="2">The sequence shown here is derived from an EMBL/GenBank/DDBJ whole genome shotgun (WGS) entry which is preliminary data.</text>
</comment>
<evidence type="ECO:0000313" key="2">
    <source>
        <dbReference type="EMBL" id="KAL2911666.1"/>
    </source>
</evidence>
<feature type="region of interest" description="Disordered" evidence="1">
    <location>
        <begin position="197"/>
        <end position="243"/>
    </location>
</feature>
<feature type="region of interest" description="Disordered" evidence="1">
    <location>
        <begin position="1"/>
        <end position="94"/>
    </location>
</feature>
<keyword evidence="3" id="KW-1185">Reference proteome</keyword>
<gene>
    <name evidence="2" type="ORF">HK105_208874</name>
</gene>
<organism evidence="2 3">
    <name type="scientific">Polyrhizophydium stewartii</name>
    <dbReference type="NCBI Taxonomy" id="2732419"/>
    <lineage>
        <taxon>Eukaryota</taxon>
        <taxon>Fungi</taxon>
        <taxon>Fungi incertae sedis</taxon>
        <taxon>Chytridiomycota</taxon>
        <taxon>Chytridiomycota incertae sedis</taxon>
        <taxon>Chytridiomycetes</taxon>
        <taxon>Rhizophydiales</taxon>
        <taxon>Rhizophydiales incertae sedis</taxon>
        <taxon>Polyrhizophydium</taxon>
    </lineage>
</organism>
<accession>A0ABR4MWM6</accession>
<proteinExistence type="predicted"/>
<feature type="compositionally biased region" description="Acidic residues" evidence="1">
    <location>
        <begin position="330"/>
        <end position="341"/>
    </location>
</feature>
<protein>
    <submittedName>
        <fullName evidence="2">Uncharacterized protein</fullName>
    </submittedName>
</protein>
<feature type="compositionally biased region" description="Basic and acidic residues" evidence="1">
    <location>
        <begin position="53"/>
        <end position="73"/>
    </location>
</feature>
<sequence>MKFDPHKARASRDWKRKHPGAAQAVVASKPRSQRAQPAVEAPPATAVEAPSEDDARARFGKRRIENNHSRYLEPSDDDAAAEAAADGTATTPAQDKDTAELLELVQAAQDTTLELPSSASAVSSDFRFSTERATSDFFDGTDRARGAVDQLFAVDWRAIERMLSMRAVPDMLDDPEADIERARPVFVFEPLTAWAAPSERSRSPARDGPKRQSAAGRAVHAPSEKTSLAQTNASAGSAPKISRGTSAAPELLASAAPAVVADLDIDELLDLSPGDSKTTPASQQPKPSSVKPQRPQMRSTRPPPAPNATQAAQKPKAVLPKNSKAPAQDESIENWLDDILS</sequence>
<name>A0ABR4MWM6_9FUNG</name>
<dbReference type="EMBL" id="JADGIZ020000094">
    <property type="protein sequence ID" value="KAL2911666.1"/>
    <property type="molecule type" value="Genomic_DNA"/>
</dbReference>
<feature type="compositionally biased region" description="Polar residues" evidence="1">
    <location>
        <begin position="275"/>
        <end position="299"/>
    </location>
</feature>
<dbReference type="Proteomes" id="UP001527925">
    <property type="component" value="Unassembled WGS sequence"/>
</dbReference>
<feature type="compositionally biased region" description="Polar residues" evidence="1">
    <location>
        <begin position="224"/>
        <end position="235"/>
    </location>
</feature>
<feature type="compositionally biased region" description="Low complexity" evidence="1">
    <location>
        <begin position="81"/>
        <end position="93"/>
    </location>
</feature>
<evidence type="ECO:0000256" key="1">
    <source>
        <dbReference type="SAM" id="MobiDB-lite"/>
    </source>
</evidence>
<evidence type="ECO:0000313" key="3">
    <source>
        <dbReference type="Proteomes" id="UP001527925"/>
    </source>
</evidence>